<evidence type="ECO:0000259" key="1">
    <source>
        <dbReference type="Pfam" id="PF00668"/>
    </source>
</evidence>
<evidence type="ECO:0000313" key="2">
    <source>
        <dbReference type="EMBL" id="MBD8498537.1"/>
    </source>
</evidence>
<dbReference type="EMBL" id="JACYTN010000005">
    <property type="protein sequence ID" value="MBD8498537.1"/>
    <property type="molecule type" value="Genomic_DNA"/>
</dbReference>
<proteinExistence type="predicted"/>
<dbReference type="Gene3D" id="3.30.559.10">
    <property type="entry name" value="Chloramphenicol acetyltransferase-like domain"/>
    <property type="match status" value="1"/>
</dbReference>
<protein>
    <recommendedName>
        <fullName evidence="1">Condensation domain-containing protein</fullName>
    </recommendedName>
</protein>
<sequence>MTDKLLLKQMEALPPEQRMLLMKKLQQLKEEKEGGDIISIPRTSDTYRLSFTQYRMWCLDRIQPGNPAYIIPISLRIQGVLDSDILEQVLNEIMKRHESLRSSFQLIKGEPAQQVHNSAKLPWTHYDFVGMEQSERDQKVEQLTREQFRRPFSLAEFPLLRSTLIKLQKEEYLWLIAVHHIIFDGWSVGLLLTEVSSLYESYVKGLTPVLPPVSVHPVDYAEWEQNRLQNNLLADQLSYWKSQMSGSLPLLEIPTDRTRPTRRSSEGKQVTIELPSKLYDTLSSWSMSQSTTLFVTLMAAFQALLYRYSKQEDVIVGFPISGRNLTDIHGVIGAFVNTLPLRCHINEAISFKDFVQQVKNLTTAAFANQDIPFEMLVEAVRPKRNIGYSPLFQVVFNMTKSLPVVQLDGLTFSYEIVDHGTSKFDLNLEVRLREDNCIFCTFEYSTDLFEEDTITVLASHYGRLLQVFADDPYLALGSITFTTE</sequence>
<dbReference type="PANTHER" id="PTHR45398:SF1">
    <property type="entry name" value="ENZYME, PUTATIVE (JCVI)-RELATED"/>
    <property type="match status" value="1"/>
</dbReference>
<name>A0ABR9AX09_9BACL</name>
<dbReference type="PANTHER" id="PTHR45398">
    <property type="match status" value="1"/>
</dbReference>
<comment type="caution">
    <text evidence="2">The sequence shown here is derived from an EMBL/GenBank/DDBJ whole genome shotgun (WGS) entry which is preliminary data.</text>
</comment>
<gene>
    <name evidence="2" type="ORF">IFO66_09530</name>
</gene>
<accession>A0ABR9AX09</accession>
<feature type="domain" description="Condensation" evidence="1">
    <location>
        <begin position="44"/>
        <end position="482"/>
    </location>
</feature>
<evidence type="ECO:0000313" key="3">
    <source>
        <dbReference type="Proteomes" id="UP000634529"/>
    </source>
</evidence>
<dbReference type="InterPro" id="IPR001242">
    <property type="entry name" value="Condensation_dom"/>
</dbReference>
<dbReference type="Proteomes" id="UP000634529">
    <property type="component" value="Unassembled WGS sequence"/>
</dbReference>
<dbReference type="SUPFAM" id="SSF52777">
    <property type="entry name" value="CoA-dependent acyltransferases"/>
    <property type="match status" value="2"/>
</dbReference>
<organism evidence="2 3">
    <name type="scientific">Paenibacillus arenosi</name>
    <dbReference type="NCBI Taxonomy" id="2774142"/>
    <lineage>
        <taxon>Bacteria</taxon>
        <taxon>Bacillati</taxon>
        <taxon>Bacillota</taxon>
        <taxon>Bacilli</taxon>
        <taxon>Bacillales</taxon>
        <taxon>Paenibacillaceae</taxon>
        <taxon>Paenibacillus</taxon>
    </lineage>
</organism>
<keyword evidence="3" id="KW-1185">Reference proteome</keyword>
<dbReference type="CDD" id="cd19531">
    <property type="entry name" value="LCL_NRPS-like"/>
    <property type="match status" value="1"/>
</dbReference>
<dbReference type="Gene3D" id="3.30.559.30">
    <property type="entry name" value="Nonribosomal peptide synthetase, condensation domain"/>
    <property type="match status" value="1"/>
</dbReference>
<reference evidence="2 3" key="1">
    <citation type="submission" date="2020-09" db="EMBL/GenBank/DDBJ databases">
        <title>Paenibacillus sp. CAU 1523 isolated from sand of Haeundae Beach.</title>
        <authorList>
            <person name="Kim W."/>
        </authorList>
    </citation>
    <scope>NUCLEOTIDE SEQUENCE [LARGE SCALE GENOMIC DNA]</scope>
    <source>
        <strain evidence="2 3">CAU 1523</strain>
    </source>
</reference>
<dbReference type="Pfam" id="PF00668">
    <property type="entry name" value="Condensation"/>
    <property type="match status" value="1"/>
</dbReference>
<dbReference type="RefSeq" id="WP_192024932.1">
    <property type="nucleotide sequence ID" value="NZ_JACYTN010000005.1"/>
</dbReference>
<dbReference type="InterPro" id="IPR023213">
    <property type="entry name" value="CAT-like_dom_sf"/>
</dbReference>